<reference evidence="6" key="1">
    <citation type="submission" date="2020-07" db="EMBL/GenBank/DDBJ databases">
        <title>Huge and variable diversity of episymbiotic CPR bacteria and DPANN archaea in groundwater ecosystems.</title>
        <authorList>
            <person name="He C.Y."/>
            <person name="Keren R."/>
            <person name="Whittaker M."/>
            <person name="Farag I.F."/>
            <person name="Doudna J."/>
            <person name="Cate J.H.D."/>
            <person name="Banfield J.F."/>
        </authorList>
    </citation>
    <scope>NUCLEOTIDE SEQUENCE</scope>
    <source>
        <strain evidence="6">NC_groundwater_1370_Ag_S-0.2um_69_93</strain>
    </source>
</reference>
<feature type="transmembrane region" description="Helical" evidence="5">
    <location>
        <begin position="107"/>
        <end position="127"/>
    </location>
</feature>
<dbReference type="Pfam" id="PF02674">
    <property type="entry name" value="Colicin_V"/>
    <property type="match status" value="1"/>
</dbReference>
<evidence type="ECO:0000256" key="2">
    <source>
        <dbReference type="ARBA" id="ARBA00022692"/>
    </source>
</evidence>
<evidence type="ECO:0000313" key="7">
    <source>
        <dbReference type="Proteomes" id="UP000752292"/>
    </source>
</evidence>
<comment type="subcellular location">
    <subcellularLocation>
        <location evidence="1">Membrane</location>
        <topology evidence="1">Multi-pass membrane protein</topology>
    </subcellularLocation>
</comment>
<keyword evidence="4 5" id="KW-0472">Membrane</keyword>
<dbReference type="InterPro" id="IPR003825">
    <property type="entry name" value="Colicin-V_CvpA"/>
</dbReference>
<feature type="transmembrane region" description="Helical" evidence="5">
    <location>
        <begin position="74"/>
        <end position="95"/>
    </location>
</feature>
<keyword evidence="2 5" id="KW-0812">Transmembrane</keyword>
<dbReference type="Proteomes" id="UP000752292">
    <property type="component" value="Unassembled WGS sequence"/>
</dbReference>
<feature type="transmembrane region" description="Helical" evidence="5">
    <location>
        <begin position="6"/>
        <end position="26"/>
    </location>
</feature>
<accession>A0A932ZTH9</accession>
<keyword evidence="3 5" id="KW-1133">Transmembrane helix</keyword>
<evidence type="ECO:0000313" key="6">
    <source>
        <dbReference type="EMBL" id="MBI4251194.1"/>
    </source>
</evidence>
<evidence type="ECO:0000256" key="4">
    <source>
        <dbReference type="ARBA" id="ARBA00023136"/>
    </source>
</evidence>
<proteinExistence type="predicted"/>
<dbReference type="InterPro" id="IPR052719">
    <property type="entry name" value="CvpA-like"/>
</dbReference>
<dbReference type="AlphaFoldDB" id="A0A932ZTH9"/>
<sequence>MPATLLPLPDLILLAFLTIFCLRGLFRGTLRELSNLLAWGLALFASLRFSGLAAAGLGSWFGKDSPWLGPATQATAFLVVWIGVNLAGRFLCFIVRSASLGPADRMGGGVLGAAKAVLLAAAALALVEAYAPDRLPGRDRETRLLPYVLDLSGYLRRAAPGPGMELPKGAASVPILEPQPPKR</sequence>
<evidence type="ECO:0000256" key="1">
    <source>
        <dbReference type="ARBA" id="ARBA00004141"/>
    </source>
</evidence>
<comment type="caution">
    <text evidence="6">The sequence shown here is derived from an EMBL/GenBank/DDBJ whole genome shotgun (WGS) entry which is preliminary data.</text>
</comment>
<dbReference type="GO" id="GO:0016020">
    <property type="term" value="C:membrane"/>
    <property type="evidence" value="ECO:0007669"/>
    <property type="project" value="UniProtKB-SubCell"/>
</dbReference>
<evidence type="ECO:0000256" key="3">
    <source>
        <dbReference type="ARBA" id="ARBA00022989"/>
    </source>
</evidence>
<dbReference type="PANTHER" id="PTHR36926">
    <property type="entry name" value="COLICIN V PRODUCTION PROTEIN"/>
    <property type="match status" value="1"/>
</dbReference>
<gene>
    <name evidence="6" type="ORF">HY618_01940</name>
</gene>
<protein>
    <submittedName>
        <fullName evidence="6">CvpA family protein</fullName>
    </submittedName>
</protein>
<name>A0A932ZTH9_UNCTE</name>
<dbReference type="EMBL" id="JACQRX010000083">
    <property type="protein sequence ID" value="MBI4251194.1"/>
    <property type="molecule type" value="Genomic_DNA"/>
</dbReference>
<feature type="transmembrane region" description="Helical" evidence="5">
    <location>
        <begin position="38"/>
        <end position="62"/>
    </location>
</feature>
<evidence type="ECO:0000256" key="5">
    <source>
        <dbReference type="SAM" id="Phobius"/>
    </source>
</evidence>
<dbReference type="PANTHER" id="PTHR36926:SF1">
    <property type="entry name" value="COLICIN V PRODUCTION PROTEIN"/>
    <property type="match status" value="1"/>
</dbReference>
<dbReference type="GO" id="GO:0009403">
    <property type="term" value="P:toxin biosynthetic process"/>
    <property type="evidence" value="ECO:0007669"/>
    <property type="project" value="InterPro"/>
</dbReference>
<organism evidence="6 7">
    <name type="scientific">Tectimicrobiota bacterium</name>
    <dbReference type="NCBI Taxonomy" id="2528274"/>
    <lineage>
        <taxon>Bacteria</taxon>
        <taxon>Pseudomonadati</taxon>
        <taxon>Nitrospinota/Tectimicrobiota group</taxon>
        <taxon>Candidatus Tectimicrobiota</taxon>
    </lineage>
</organism>